<feature type="coiled-coil region" evidence="1">
    <location>
        <begin position="66"/>
        <end position="100"/>
    </location>
</feature>
<keyword evidence="2" id="KW-0472">Membrane</keyword>
<proteinExistence type="predicted"/>
<sequence>MKQIKHTLAALLYILPSIGLALALPEVAGFDPKLAILAGLICCFIGMELHAAVARGFERRQVRLELAELTGVAAGLSRELDQAARRIVELEQRVEHETTERMERIFSEIRVIESLVKRLAETREAPPMPVPSQLIGAPALQARLAKEFAAPEPDISTLSDAELLETIRRSLEANRVDLYLQPIVGLPQRKVRYYEGLSRLRSERGALIMPRDYMRVAEPAGMMPTVDNILLFRCIQVVRKLAQRNKNAGVFCNISAFSLLDADFFPQFVEYMQHNQDLAQHLIFEFSQQTVNGMGPIEEESLRALADLGFRFSMDQVTHLKINATELHDRNFRFMKISAATLIDGDHSSSDIHAADIREVLRRNGIQLIVDKIETEREVVDVLDLNVEYGQGYLFGEPKPVREEVTRQSIDAAIAAAA</sequence>
<evidence type="ECO:0000259" key="3">
    <source>
        <dbReference type="PROSITE" id="PS50883"/>
    </source>
</evidence>
<keyword evidence="1" id="KW-0175">Coiled coil</keyword>
<dbReference type="PROSITE" id="PS50883">
    <property type="entry name" value="EAL"/>
    <property type="match status" value="1"/>
</dbReference>
<accession>A0A6N6VM68</accession>
<dbReference type="InterPro" id="IPR035919">
    <property type="entry name" value="EAL_sf"/>
</dbReference>
<evidence type="ECO:0000313" key="5">
    <source>
        <dbReference type="Proteomes" id="UP000468901"/>
    </source>
</evidence>
<reference evidence="4 5" key="1">
    <citation type="submission" date="2019-09" db="EMBL/GenBank/DDBJ databases">
        <title>Parvibaculum sedimenti sp. nov., isolated from sediment.</title>
        <authorList>
            <person name="Wang Y."/>
        </authorList>
    </citation>
    <scope>NUCLEOTIDE SEQUENCE [LARGE SCALE GENOMIC DNA]</scope>
    <source>
        <strain evidence="4 5">HXT-9</strain>
    </source>
</reference>
<evidence type="ECO:0000256" key="2">
    <source>
        <dbReference type="SAM" id="Phobius"/>
    </source>
</evidence>
<feature type="domain" description="EAL" evidence="3">
    <location>
        <begin position="160"/>
        <end position="412"/>
    </location>
</feature>
<evidence type="ECO:0000313" key="4">
    <source>
        <dbReference type="EMBL" id="KAB7742868.1"/>
    </source>
</evidence>
<dbReference type="CDD" id="cd01948">
    <property type="entry name" value="EAL"/>
    <property type="match status" value="1"/>
</dbReference>
<dbReference type="Pfam" id="PF00563">
    <property type="entry name" value="EAL"/>
    <property type="match status" value="1"/>
</dbReference>
<dbReference type="Proteomes" id="UP000468901">
    <property type="component" value="Unassembled WGS sequence"/>
</dbReference>
<dbReference type="GO" id="GO:0071111">
    <property type="term" value="F:cyclic-guanylate-specific phosphodiesterase activity"/>
    <property type="evidence" value="ECO:0007669"/>
    <property type="project" value="InterPro"/>
</dbReference>
<dbReference type="InterPro" id="IPR050706">
    <property type="entry name" value="Cyclic-di-GMP_PDE-like"/>
</dbReference>
<evidence type="ECO:0000256" key="1">
    <source>
        <dbReference type="SAM" id="Coils"/>
    </source>
</evidence>
<dbReference type="AlphaFoldDB" id="A0A6N6VM68"/>
<dbReference type="RefSeq" id="WP_152214419.1">
    <property type="nucleotide sequence ID" value="NZ_JBAQYD010000344.1"/>
</dbReference>
<dbReference type="InterPro" id="IPR001633">
    <property type="entry name" value="EAL_dom"/>
</dbReference>
<dbReference type="SUPFAM" id="SSF141868">
    <property type="entry name" value="EAL domain-like"/>
    <property type="match status" value="1"/>
</dbReference>
<protein>
    <submittedName>
        <fullName evidence="4">EAL domain-containing protein</fullName>
    </submittedName>
</protein>
<gene>
    <name evidence="4" type="ORF">F2P47_01710</name>
</gene>
<comment type="caution">
    <text evidence="4">The sequence shown here is derived from an EMBL/GenBank/DDBJ whole genome shotgun (WGS) entry which is preliminary data.</text>
</comment>
<feature type="transmembrane region" description="Helical" evidence="2">
    <location>
        <begin position="33"/>
        <end position="53"/>
    </location>
</feature>
<organism evidence="4 5">
    <name type="scientific">Parvibaculum sedimenti</name>
    <dbReference type="NCBI Taxonomy" id="2608632"/>
    <lineage>
        <taxon>Bacteria</taxon>
        <taxon>Pseudomonadati</taxon>
        <taxon>Pseudomonadota</taxon>
        <taxon>Alphaproteobacteria</taxon>
        <taxon>Hyphomicrobiales</taxon>
        <taxon>Parvibaculaceae</taxon>
        <taxon>Parvibaculum</taxon>
    </lineage>
</organism>
<dbReference type="PANTHER" id="PTHR33121">
    <property type="entry name" value="CYCLIC DI-GMP PHOSPHODIESTERASE PDEF"/>
    <property type="match status" value="1"/>
</dbReference>
<keyword evidence="2" id="KW-1133">Transmembrane helix</keyword>
<keyword evidence="2" id="KW-0812">Transmembrane</keyword>
<name>A0A6N6VM68_9HYPH</name>
<dbReference type="Gene3D" id="3.20.20.450">
    <property type="entry name" value="EAL domain"/>
    <property type="match status" value="1"/>
</dbReference>
<dbReference type="PANTHER" id="PTHR33121:SF79">
    <property type="entry name" value="CYCLIC DI-GMP PHOSPHODIESTERASE PDED-RELATED"/>
    <property type="match status" value="1"/>
</dbReference>
<dbReference type="SMART" id="SM00052">
    <property type="entry name" value="EAL"/>
    <property type="match status" value="1"/>
</dbReference>
<keyword evidence="5" id="KW-1185">Reference proteome</keyword>
<dbReference type="EMBL" id="WESC01000001">
    <property type="protein sequence ID" value="KAB7742868.1"/>
    <property type="molecule type" value="Genomic_DNA"/>
</dbReference>